<protein>
    <submittedName>
        <fullName evidence="2">YsnF/AvaK domain-containing protein</fullName>
    </submittedName>
</protein>
<feature type="domain" description="DUF2382" evidence="1">
    <location>
        <begin position="24"/>
        <end position="135"/>
    </location>
</feature>
<evidence type="ECO:0000313" key="3">
    <source>
        <dbReference type="Proteomes" id="UP001597197"/>
    </source>
</evidence>
<proteinExistence type="predicted"/>
<reference evidence="3" key="1">
    <citation type="journal article" date="2019" name="Int. J. Syst. Evol. Microbiol.">
        <title>The Global Catalogue of Microorganisms (GCM) 10K type strain sequencing project: providing services to taxonomists for standard genome sequencing and annotation.</title>
        <authorList>
            <consortium name="The Broad Institute Genomics Platform"/>
            <consortium name="The Broad Institute Genome Sequencing Center for Infectious Disease"/>
            <person name="Wu L."/>
            <person name="Ma J."/>
        </authorList>
    </citation>
    <scope>NUCLEOTIDE SEQUENCE [LARGE SCALE GENOMIC DNA]</scope>
    <source>
        <strain evidence="3">CGMCC 1.15795</strain>
    </source>
</reference>
<name>A0ABW4R169_9BACT</name>
<gene>
    <name evidence="2" type="ORF">ACFSDX_24565</name>
</gene>
<dbReference type="InterPro" id="IPR019060">
    <property type="entry name" value="DUF2382"/>
</dbReference>
<dbReference type="Pfam" id="PF09557">
    <property type="entry name" value="DUF2382"/>
    <property type="match status" value="1"/>
</dbReference>
<accession>A0ABW4R169</accession>
<comment type="caution">
    <text evidence="2">The sequence shown here is derived from an EMBL/GenBank/DDBJ whole genome shotgun (WGS) entry which is preliminary data.</text>
</comment>
<dbReference type="EMBL" id="JBHUFD010000019">
    <property type="protein sequence ID" value="MFD1875628.1"/>
    <property type="molecule type" value="Genomic_DNA"/>
</dbReference>
<evidence type="ECO:0000259" key="1">
    <source>
        <dbReference type="Pfam" id="PF09557"/>
    </source>
</evidence>
<organism evidence="2 3">
    <name type="scientific">Hymenobacter bucti</name>
    <dbReference type="NCBI Taxonomy" id="1844114"/>
    <lineage>
        <taxon>Bacteria</taxon>
        <taxon>Pseudomonadati</taxon>
        <taxon>Bacteroidota</taxon>
        <taxon>Cytophagia</taxon>
        <taxon>Cytophagales</taxon>
        <taxon>Hymenobacteraceae</taxon>
        <taxon>Hymenobacter</taxon>
    </lineage>
</organism>
<dbReference type="RefSeq" id="WP_382318523.1">
    <property type="nucleotide sequence ID" value="NZ_JBHUFD010000019.1"/>
</dbReference>
<dbReference type="Proteomes" id="UP001597197">
    <property type="component" value="Unassembled WGS sequence"/>
</dbReference>
<keyword evidence="3" id="KW-1185">Reference proteome</keyword>
<sequence length="143" mass="15991">MSALPADQTPHASLANDPVAPLVIPVIEETASVTRELVETGRVRLTKTVTEEQQTLPLELRHEQVDVRRVSINQFLPDELPAPDSRREGDTLIIPVLREVMVKRLLLVEELHVTTRQHVAAAPQTVTLRHEQVQVERLPPATS</sequence>
<evidence type="ECO:0000313" key="2">
    <source>
        <dbReference type="EMBL" id="MFD1875628.1"/>
    </source>
</evidence>